<feature type="domain" description="DUF4116" evidence="2">
    <location>
        <begin position="868"/>
        <end position="914"/>
    </location>
</feature>
<dbReference type="InParanoid" id="D2W2R8"/>
<keyword evidence="4" id="KW-1185">Reference proteome</keyword>
<feature type="domain" description="DUF4116" evidence="2">
    <location>
        <begin position="285"/>
        <end position="328"/>
    </location>
</feature>
<feature type="domain" description="DUF4116" evidence="2">
    <location>
        <begin position="918"/>
        <end position="963"/>
    </location>
</feature>
<feature type="domain" description="DUF4116" evidence="2">
    <location>
        <begin position="566"/>
        <end position="603"/>
    </location>
</feature>
<dbReference type="EMBL" id="GG738927">
    <property type="protein sequence ID" value="EFC36692.1"/>
    <property type="molecule type" value="Genomic_DNA"/>
</dbReference>
<dbReference type="AlphaFoldDB" id="D2W2R8"/>
<reference evidence="3 4" key="1">
    <citation type="journal article" date="2010" name="Cell">
        <title>The genome of Naegleria gruberi illuminates early eukaryotic versatility.</title>
        <authorList>
            <person name="Fritz-Laylin L.K."/>
            <person name="Prochnik S.E."/>
            <person name="Ginger M.L."/>
            <person name="Dacks J.B."/>
            <person name="Carpenter M.L."/>
            <person name="Field M.C."/>
            <person name="Kuo A."/>
            <person name="Paredez A."/>
            <person name="Chapman J."/>
            <person name="Pham J."/>
            <person name="Shu S."/>
            <person name="Neupane R."/>
            <person name="Cipriano M."/>
            <person name="Mancuso J."/>
            <person name="Tu H."/>
            <person name="Salamov A."/>
            <person name="Lindquist E."/>
            <person name="Shapiro H."/>
            <person name="Lucas S."/>
            <person name="Grigoriev I.V."/>
            <person name="Cande W.Z."/>
            <person name="Fulton C."/>
            <person name="Rokhsar D.S."/>
            <person name="Dawson S.C."/>
        </authorList>
    </citation>
    <scope>NUCLEOTIDE SEQUENCE [LARGE SCALE GENOMIC DNA]</scope>
    <source>
        <strain evidence="3 4">NEG-M</strain>
    </source>
</reference>
<feature type="domain" description="DUF4116" evidence="2">
    <location>
        <begin position="614"/>
        <end position="648"/>
    </location>
</feature>
<accession>D2W2R8</accession>
<evidence type="ECO:0000313" key="4">
    <source>
        <dbReference type="Proteomes" id="UP000006671"/>
    </source>
</evidence>
<feature type="domain" description="DUF4116" evidence="2">
    <location>
        <begin position="84"/>
        <end position="127"/>
    </location>
</feature>
<feature type="coiled-coil region" evidence="1">
    <location>
        <begin position="421"/>
        <end position="451"/>
    </location>
</feature>
<feature type="domain" description="DUF4116" evidence="2">
    <location>
        <begin position="235"/>
        <end position="283"/>
    </location>
</feature>
<protein>
    <submittedName>
        <fullName evidence="3">Predicted protein</fullName>
    </submittedName>
</protein>
<dbReference type="KEGG" id="ngr:NAEGRDRAFT_54256"/>
<dbReference type="GeneID" id="8860754"/>
<dbReference type="VEuPathDB" id="AmoebaDB:NAEGRDRAFT_54256"/>
<organism evidence="4">
    <name type="scientific">Naegleria gruberi</name>
    <name type="common">Amoeba</name>
    <dbReference type="NCBI Taxonomy" id="5762"/>
    <lineage>
        <taxon>Eukaryota</taxon>
        <taxon>Discoba</taxon>
        <taxon>Heterolobosea</taxon>
        <taxon>Tetramitia</taxon>
        <taxon>Eutetramitia</taxon>
        <taxon>Vahlkampfiidae</taxon>
        <taxon>Naegleria</taxon>
    </lineage>
</organism>
<dbReference type="InterPro" id="IPR025197">
    <property type="entry name" value="DUF4116"/>
</dbReference>
<evidence type="ECO:0000256" key="1">
    <source>
        <dbReference type="SAM" id="Coils"/>
    </source>
</evidence>
<gene>
    <name evidence="3" type="ORF">NAEGRDRAFT_54256</name>
</gene>
<dbReference type="Pfam" id="PF13475">
    <property type="entry name" value="DUF4116"/>
    <property type="match status" value="12"/>
</dbReference>
<feature type="domain" description="DUF4116" evidence="2">
    <location>
        <begin position="129"/>
        <end position="182"/>
    </location>
</feature>
<dbReference type="Proteomes" id="UP000006671">
    <property type="component" value="Unassembled WGS sequence"/>
</dbReference>
<name>D2W2R8_NAEGR</name>
<feature type="domain" description="DUF4116" evidence="2">
    <location>
        <begin position="496"/>
        <end position="532"/>
    </location>
</feature>
<feature type="domain" description="DUF4116" evidence="2">
    <location>
        <begin position="184"/>
        <end position="232"/>
    </location>
</feature>
<sequence>MSKVVFGDLFINFHHQDDHPEIYGGSSSDRLLSQHFASVYEERIAKNKKVYDHLTAFFKRKNQSAVEYIEENPLPDNDCKLALLKIVRADGRVLEHASDDLKNDELVVLAAIKENVSAIEFASQRLKTDKNFVLKALKCKPKMFVDSTLFEHLPHFHDDDEIARLAVEQQPKCLQYVSANLKNNRDVILKAIKKDGSVLEYVPDNLKDREIVLLSTKSSRYTCTLRFAPKEFTADKEIVLSAANSPGFYFLYAAESLRSDRDFVLEIVKKKGDSLRDVSPQFKKDREIVYDAVKSGRALQYADPIFWKDREIATLAVSKDAHSLSSLTDLKEDREFILNCISGANNFFTFLDYVNSSLANDNDFIDELLDIQCKYSNAMWYSKEDFKALNASRQKRIVNIDPACFENISHDELKTDRQLILDCILSERKVLENLNEEFRNDRELIRLAVKQHYGALEYASDELKNDRELVLEAILFDSTNFTFASKELRMDTEILECTIIKDSTFLEYAPESVRRDREFVLRAIRNSFNTISQYFGYNLKEDRDLILEHAKRTGSIETLPQEFKQDREIVLTAIQLYGSEFKYASRSLLNDRELLIIALRNGFRLSDYNEIELDREIVYESCRYDRNNLKNVPEQYRDDEEIVEAAISYTETGYGHYFFECVSDRLKSNVDFMRKMAKIYGYVIHYVPESLANDRELILNAVSQDASTLQYASEELKNDKEVILTALKISAECYQHISEEMKNDEEVLEALRKWLPAEFLKKPVNLNKEAAMIALRLRSLNDLDYSFKNDRQFALMAVNVNMNNLLYVSNRLKMDRNFILEIEPKTYDILNVPIRLREDREIALRSLELSGDSIMHLSAELKNEFKNNREIMLKAIKSDAVAFLYASEELQNDEEFVLECASVNGKVLQYVPLKFIHNRNVVLKCAQNHQDTLQFAVPEFLNDKEIVMHAVSHETSYSALCYALFEMRNDRDIVLRAIQHDVTALEVASYEIISDEDFIAQAMDINIESLRFAHYSLRYNTEFLKRMNKNNRIVENASKKLKKTIDFDSLVKQNK</sequence>
<proteinExistence type="predicted"/>
<evidence type="ECO:0000259" key="2">
    <source>
        <dbReference type="Pfam" id="PF13475"/>
    </source>
</evidence>
<evidence type="ECO:0000313" key="3">
    <source>
        <dbReference type="EMBL" id="EFC36692.1"/>
    </source>
</evidence>
<keyword evidence="1" id="KW-0175">Coiled coil</keyword>
<feature type="domain" description="DUF4116" evidence="2">
    <location>
        <begin position="441"/>
        <end position="489"/>
    </location>
</feature>
<dbReference type="RefSeq" id="XP_002669436.1">
    <property type="nucleotide sequence ID" value="XM_002669390.1"/>
</dbReference>
<feature type="domain" description="DUF4116" evidence="2">
    <location>
        <begin position="694"/>
        <end position="742"/>
    </location>
</feature>